<feature type="transmembrane region" description="Helical" evidence="4">
    <location>
        <begin position="278"/>
        <end position="300"/>
    </location>
</feature>
<proteinExistence type="predicted"/>
<reference evidence="6" key="1">
    <citation type="submission" date="2019-09" db="EMBL/GenBank/DDBJ databases">
        <title>Characterisation of the sponge microbiome using genome-centric metagenomics.</title>
        <authorList>
            <person name="Engelberts J.P."/>
            <person name="Robbins S.J."/>
            <person name="De Goeij J.M."/>
            <person name="Aranda M."/>
            <person name="Bell S.C."/>
            <person name="Webster N.S."/>
        </authorList>
    </citation>
    <scope>NUCLEOTIDE SEQUENCE</scope>
    <source>
        <strain evidence="6">SB0664_bin_43</strain>
    </source>
</reference>
<evidence type="ECO:0000256" key="3">
    <source>
        <dbReference type="ARBA" id="ARBA00023136"/>
    </source>
</evidence>
<dbReference type="SUPFAM" id="SSF103473">
    <property type="entry name" value="MFS general substrate transporter"/>
    <property type="match status" value="1"/>
</dbReference>
<feature type="transmembrane region" description="Helical" evidence="4">
    <location>
        <begin position="136"/>
        <end position="161"/>
    </location>
</feature>
<accession>A0A6B0XY54</accession>
<dbReference type="PROSITE" id="PS50850">
    <property type="entry name" value="MFS"/>
    <property type="match status" value="1"/>
</dbReference>
<dbReference type="EMBL" id="VXRY01000130">
    <property type="protein sequence ID" value="MXY33125.1"/>
    <property type="molecule type" value="Genomic_DNA"/>
</dbReference>
<sequence length="406" mass="42512">MSTPQHDSAYSWLRLAMSLGLSIVGSIGMWATVVVLPDMQAEFGASRATASLPYVLTMSGFAAGNFLMGRAVDRWGITPVLAVSSLFLFSGFALCALASSILPIAFLHLLLGVGAAASFAPLIADASQWFLRRRGIAVAVVASGNYLAGTVWPPFIAAIMIDHGWRGAYLALAGLAITVLLPGSLLLRRRIDASSTAYATANAAARAQSIALSPRALQALLALAGIGCCVAMSMPQVHIVALCIDRGFGPQAGAEMLSLMLAGGVVSRLGFGAFSDRFGGLMTLFVGGTLQMIALCLFLIQGGLASLYLIALVFGLSQGGIVPSYAITVREFMPPLEAGRRIGIVIGATITGMALGAWMSGWLYDQSGNYALAIWNGIAWNALNVGIALLLLSRVGRQRLVREHAH</sequence>
<dbReference type="Gene3D" id="1.20.1250.20">
    <property type="entry name" value="MFS general substrate transporter like domains"/>
    <property type="match status" value="1"/>
</dbReference>
<evidence type="ECO:0000259" key="5">
    <source>
        <dbReference type="PROSITE" id="PS50850"/>
    </source>
</evidence>
<feature type="transmembrane region" description="Helical" evidence="4">
    <location>
        <begin position="80"/>
        <end position="99"/>
    </location>
</feature>
<feature type="transmembrane region" description="Helical" evidence="4">
    <location>
        <begin position="105"/>
        <end position="124"/>
    </location>
</feature>
<dbReference type="GO" id="GO:0022857">
    <property type="term" value="F:transmembrane transporter activity"/>
    <property type="evidence" value="ECO:0007669"/>
    <property type="project" value="InterPro"/>
</dbReference>
<dbReference type="InterPro" id="IPR050327">
    <property type="entry name" value="Proton-linked_MCT"/>
</dbReference>
<dbReference type="InterPro" id="IPR036259">
    <property type="entry name" value="MFS_trans_sf"/>
</dbReference>
<evidence type="ECO:0000256" key="4">
    <source>
        <dbReference type="SAM" id="Phobius"/>
    </source>
</evidence>
<gene>
    <name evidence="6" type="ORF">F4Y60_03355</name>
</gene>
<feature type="transmembrane region" description="Helical" evidence="4">
    <location>
        <begin position="12"/>
        <end position="36"/>
    </location>
</feature>
<feature type="transmembrane region" description="Helical" evidence="4">
    <location>
        <begin position="48"/>
        <end position="68"/>
    </location>
</feature>
<dbReference type="InterPro" id="IPR020846">
    <property type="entry name" value="MFS_dom"/>
</dbReference>
<feature type="domain" description="Major facilitator superfamily (MFS) profile" evidence="5">
    <location>
        <begin position="1"/>
        <end position="399"/>
    </location>
</feature>
<evidence type="ECO:0000313" key="6">
    <source>
        <dbReference type="EMBL" id="MXY33125.1"/>
    </source>
</evidence>
<feature type="transmembrane region" description="Helical" evidence="4">
    <location>
        <begin position="306"/>
        <end position="329"/>
    </location>
</feature>
<dbReference type="PANTHER" id="PTHR11360">
    <property type="entry name" value="MONOCARBOXYLATE TRANSPORTER"/>
    <property type="match status" value="1"/>
</dbReference>
<evidence type="ECO:0000256" key="1">
    <source>
        <dbReference type="ARBA" id="ARBA00022692"/>
    </source>
</evidence>
<dbReference type="InterPro" id="IPR011701">
    <property type="entry name" value="MFS"/>
</dbReference>
<feature type="transmembrane region" description="Helical" evidence="4">
    <location>
        <begin position="254"/>
        <end position="271"/>
    </location>
</feature>
<feature type="transmembrane region" description="Helical" evidence="4">
    <location>
        <begin position="167"/>
        <end position="187"/>
    </location>
</feature>
<feature type="transmembrane region" description="Helical" evidence="4">
    <location>
        <begin position="370"/>
        <end position="392"/>
    </location>
</feature>
<feature type="transmembrane region" description="Helical" evidence="4">
    <location>
        <begin position="216"/>
        <end position="234"/>
    </location>
</feature>
<dbReference type="Pfam" id="PF07690">
    <property type="entry name" value="MFS_1"/>
    <property type="match status" value="1"/>
</dbReference>
<evidence type="ECO:0000256" key="2">
    <source>
        <dbReference type="ARBA" id="ARBA00022989"/>
    </source>
</evidence>
<name>A0A6B0XY54_9RHOB</name>
<keyword evidence="2 4" id="KW-1133">Transmembrane helix</keyword>
<dbReference type="PANTHER" id="PTHR11360:SF290">
    <property type="entry name" value="MONOCARBOXYLATE MFS PERMEASE"/>
    <property type="match status" value="1"/>
</dbReference>
<feature type="transmembrane region" description="Helical" evidence="4">
    <location>
        <begin position="341"/>
        <end position="364"/>
    </location>
</feature>
<comment type="caution">
    <text evidence="6">The sequence shown here is derived from an EMBL/GenBank/DDBJ whole genome shotgun (WGS) entry which is preliminary data.</text>
</comment>
<dbReference type="AlphaFoldDB" id="A0A6B0XY54"/>
<protein>
    <submittedName>
        <fullName evidence="6">MFS transporter</fullName>
    </submittedName>
</protein>
<keyword evidence="3 4" id="KW-0472">Membrane</keyword>
<organism evidence="6">
    <name type="scientific">Boseongicola sp. SB0664_bin_43</name>
    <dbReference type="NCBI Taxonomy" id="2604844"/>
    <lineage>
        <taxon>Bacteria</taxon>
        <taxon>Pseudomonadati</taxon>
        <taxon>Pseudomonadota</taxon>
        <taxon>Alphaproteobacteria</taxon>
        <taxon>Rhodobacterales</taxon>
        <taxon>Paracoccaceae</taxon>
        <taxon>Boseongicola</taxon>
    </lineage>
</organism>
<keyword evidence="1 4" id="KW-0812">Transmembrane</keyword>